<name>A0A061QSX9_9CHLO</name>
<dbReference type="AlphaFoldDB" id="A0A061QSX9"/>
<reference evidence="1" key="1">
    <citation type="submission" date="2014-05" db="EMBL/GenBank/DDBJ databases">
        <title>The transcriptome of the halophilic microalga Tetraselmis sp. GSL018 isolated from the Great Salt Lake, Utah.</title>
        <authorList>
            <person name="Jinkerson R.E."/>
            <person name="D'Adamo S."/>
            <person name="Posewitz M.C."/>
        </authorList>
    </citation>
    <scope>NUCLEOTIDE SEQUENCE</scope>
    <source>
        <strain evidence="1">GSL018</strain>
    </source>
</reference>
<feature type="non-terminal residue" evidence="1">
    <location>
        <position position="68"/>
    </location>
</feature>
<sequence length="68" mass="7540">AKVRRLCVVVFPVLCLYYRYQFWVAMSSSIKCSQITRQAAGVSGRVNVRKTSVAARPSRSGHVVAPRA</sequence>
<organism evidence="1">
    <name type="scientific">Tetraselmis sp. GSL018</name>
    <dbReference type="NCBI Taxonomy" id="582737"/>
    <lineage>
        <taxon>Eukaryota</taxon>
        <taxon>Viridiplantae</taxon>
        <taxon>Chlorophyta</taxon>
        <taxon>core chlorophytes</taxon>
        <taxon>Chlorodendrophyceae</taxon>
        <taxon>Chlorodendrales</taxon>
        <taxon>Chlorodendraceae</taxon>
        <taxon>Tetraselmis</taxon>
    </lineage>
</organism>
<accession>A0A061QSX9</accession>
<feature type="non-terminal residue" evidence="1">
    <location>
        <position position="1"/>
    </location>
</feature>
<proteinExistence type="predicted"/>
<protein>
    <submittedName>
        <fullName evidence="1">Uncharacterized protein</fullName>
    </submittedName>
</protein>
<evidence type="ECO:0000313" key="1">
    <source>
        <dbReference type="EMBL" id="JAC63762.1"/>
    </source>
</evidence>
<dbReference type="EMBL" id="GBEZ01023107">
    <property type="protein sequence ID" value="JAC63762.1"/>
    <property type="molecule type" value="Transcribed_RNA"/>
</dbReference>
<gene>
    <name evidence="1" type="ORF">TSPGSL018_19826</name>
</gene>